<evidence type="ECO:0000256" key="5">
    <source>
        <dbReference type="ARBA" id="ARBA00022884"/>
    </source>
</evidence>
<dbReference type="EMBL" id="JAPWDV010000001">
    <property type="protein sequence ID" value="KAJ6225747.1"/>
    <property type="molecule type" value="Genomic_DNA"/>
</dbReference>
<feature type="domain" description="RDRP core" evidence="10">
    <location>
        <begin position="298"/>
        <end position="868"/>
    </location>
</feature>
<evidence type="ECO:0000256" key="1">
    <source>
        <dbReference type="ARBA" id="ARBA00005762"/>
    </source>
</evidence>
<dbReference type="Proteomes" id="UP001142055">
    <property type="component" value="Chromosome 1"/>
</dbReference>
<dbReference type="EC" id="2.7.7.48" evidence="8"/>
<evidence type="ECO:0000256" key="4">
    <source>
        <dbReference type="ARBA" id="ARBA00022695"/>
    </source>
</evidence>
<accession>A0A9Q0MK27</accession>
<evidence type="ECO:0000256" key="8">
    <source>
        <dbReference type="RuleBase" id="RU363098"/>
    </source>
</evidence>
<dbReference type="PANTHER" id="PTHR23079">
    <property type="entry name" value="RNA-DEPENDENT RNA POLYMERASE"/>
    <property type="match status" value="1"/>
</dbReference>
<evidence type="ECO:0000256" key="9">
    <source>
        <dbReference type="SAM" id="MobiDB-lite"/>
    </source>
</evidence>
<keyword evidence="2 8" id="KW-0696">RNA-directed RNA polymerase</keyword>
<dbReference type="InterPro" id="IPR058752">
    <property type="entry name" value="RDRP_C_head"/>
</dbReference>
<dbReference type="PANTHER" id="PTHR23079:SF55">
    <property type="entry name" value="RNA-DIRECTED RNA POLYMERASE"/>
    <property type="match status" value="1"/>
</dbReference>
<dbReference type="GO" id="GO:0030422">
    <property type="term" value="P:siRNA processing"/>
    <property type="evidence" value="ECO:0007669"/>
    <property type="project" value="TreeGrafter"/>
</dbReference>
<dbReference type="GO" id="GO:0031380">
    <property type="term" value="C:nuclear RNA-directed RNA polymerase complex"/>
    <property type="evidence" value="ECO:0007669"/>
    <property type="project" value="TreeGrafter"/>
</dbReference>
<evidence type="ECO:0000256" key="2">
    <source>
        <dbReference type="ARBA" id="ARBA00022484"/>
    </source>
</evidence>
<dbReference type="InterPro" id="IPR057596">
    <property type="entry name" value="RDRP_core"/>
</dbReference>
<reference evidence="12" key="1">
    <citation type="submission" date="2022-12" db="EMBL/GenBank/DDBJ databases">
        <title>Genome assemblies of Blomia tropicalis.</title>
        <authorList>
            <person name="Cui Y."/>
        </authorList>
    </citation>
    <scope>NUCLEOTIDE SEQUENCE</scope>
    <source>
        <tissue evidence="12">Adult mites</tissue>
    </source>
</reference>
<evidence type="ECO:0000259" key="11">
    <source>
        <dbReference type="Pfam" id="PF26253"/>
    </source>
</evidence>
<sequence>MINLSKFITHFKSPKSSENPDLPMLLELKFHGRGMTIYFHLDSIYRVYKMFYGFASFRTIVFEQNEEFDRIYVECTKVPLLYYADLEAKDREMLLELDISDVRLDWKRTLKLQYTGKLSKSQNSLDQNLLAMSNALFIEVPFQEKDPFLEKLIHMVYKCRECNKAFQFYVSTLKHINCKNFNYNDLNMLLDQKKFPFSIHFACLVLFSSSYKTMDSLIEENSLKEFLNLVKSETVKSRNIEQLGYLERCIYFLKVHCREQIIINVFHHFSSILKTKMDLKAEELHEDYVLIRKASLYPSHIELEQPVALLKSRFSNLANLEYAMRITVYDNGGRMLNMCNDRSENELIFGIIKRHLLDGIPIGDRVYEFLGSSTSQMRDFGCTLYAQDPNERNADDIRNAAGELSVFNRSVPKYIARFGLVFSQSMTLINIGDDVIIRTVRDIMGAVKPDCRNYVNFKKETYIMSDGVGMVSKSVAKTFIPYLDVKGDYFPSAYQIRYGGCKGMLTVWEMEEHSIIFRDSMRKYESNSRLLGILKYSWPRWVYLNRPLICILDHLNVDRNQFYNYFYQSTSSVAKATLYDSCAMDLIRIYATGILPYDHINNSGISLLDEPFLRSIINYLIYYRLNFELKWKARIRVPNNIGRIAFGVIDESGILEYGQVYFQYSKMKEDGSCLPETIVLEGDVMITKFPCLQPGDVRKFKAVNVKQLSHIKDCLVFPQKGHRPHPDEMGGSDLDGDEYAIFWDKKFFFLGPNRKPMDFPYGLSKSLSYDITVEDLVEFFCHYLIKTNIGMVANTHLLFADFHHEGLDSEECEDLAFSYNISLDFPKTGFIEYSPRKYTINLRPDFMARRENHKIYLSKKILGQYYRHCALVEKSIELSQYDYRFSLLNSSAKSRNHQQQFLKVKSLIKNRLILADWKKFYNEAEEAFAEYKMQVIDIMAKLEVENEVMLFADVYENKKDVCKNLLKQLFDYFKSKFRKQCELKKCYNTVDRYFLASSWYAICYEKRYIHNGKLLLGLPWIISEEMCQLAQFSFSGKIATQQRLSQNLRTMIVDGEKFTFSIGVNHKEVVPYNFENCIIYGMLFDYEKHKIYETQVIYFYWSSIETIQLFTKHNSHLLPIYYEVLVKTQLTIVEDLVMNWIYAIKKRIYFDFDDNRIIHIFENGENENRKCTSIKESELLRRIVKESFRKILKQSGHKPNPYGQSLSTISTLFNQFMFFLFEICSQVNSTIYDGKIEDLFMLKYAIFALSFIDKLDSKLDRRIYVDFSFKIRSQMNKTIEALIAYKNHPSFAIDHFIDLFNDSYAYQKHLDSLFDTFLADNSCLVMETSSFSLLPSSNRVELKDFESVVFHRLFFLSNVKFIDVSLSQDDPMPYAKEENNSNKNSDRSESEDSEARVSNDHNKTKFVRPSFKRRALPTTLKKTLNKIENENQQPDSNEKDEVSQQALSDFMASAHYLIKTTGLSHTILILRILLGHPDFFNNVCYHFDVTSNYDN</sequence>
<evidence type="ECO:0000313" key="13">
    <source>
        <dbReference type="Proteomes" id="UP001142055"/>
    </source>
</evidence>
<dbReference type="GO" id="GO:0003968">
    <property type="term" value="F:RNA-directed RNA polymerase activity"/>
    <property type="evidence" value="ECO:0007669"/>
    <property type="project" value="UniProtKB-KW"/>
</dbReference>
<gene>
    <name evidence="12" type="ORF">RDWZM_004292</name>
</gene>
<evidence type="ECO:0000256" key="6">
    <source>
        <dbReference type="ARBA" id="ARBA00023158"/>
    </source>
</evidence>
<keyword evidence="3 8" id="KW-0808">Transferase</keyword>
<keyword evidence="6" id="KW-0943">RNA-mediated gene silencing</keyword>
<dbReference type="InterPro" id="IPR007855">
    <property type="entry name" value="RDRP"/>
</dbReference>
<keyword evidence="5 8" id="KW-0694">RNA-binding</keyword>
<dbReference type="OMA" id="WIISEEM"/>
<dbReference type="Pfam" id="PF26253">
    <property type="entry name" value="RdRP_head"/>
    <property type="match status" value="1"/>
</dbReference>
<feature type="domain" description="RDRP C-terminal head" evidence="11">
    <location>
        <begin position="916"/>
        <end position="1037"/>
    </location>
</feature>
<comment type="similarity">
    <text evidence="1 8">Belongs to the RdRP family.</text>
</comment>
<comment type="caution">
    <text evidence="12">The sequence shown here is derived from an EMBL/GenBank/DDBJ whole genome shotgun (WGS) entry which is preliminary data.</text>
</comment>
<keyword evidence="13" id="KW-1185">Reference proteome</keyword>
<organism evidence="12 13">
    <name type="scientific">Blomia tropicalis</name>
    <name type="common">Mite</name>
    <dbReference type="NCBI Taxonomy" id="40697"/>
    <lineage>
        <taxon>Eukaryota</taxon>
        <taxon>Metazoa</taxon>
        <taxon>Ecdysozoa</taxon>
        <taxon>Arthropoda</taxon>
        <taxon>Chelicerata</taxon>
        <taxon>Arachnida</taxon>
        <taxon>Acari</taxon>
        <taxon>Acariformes</taxon>
        <taxon>Sarcoptiformes</taxon>
        <taxon>Astigmata</taxon>
        <taxon>Glycyphagoidea</taxon>
        <taxon>Echimyopodidae</taxon>
        <taxon>Blomia</taxon>
    </lineage>
</organism>
<feature type="compositionally biased region" description="Basic and acidic residues" evidence="9">
    <location>
        <begin position="1375"/>
        <end position="1400"/>
    </location>
</feature>
<dbReference type="Pfam" id="PF05183">
    <property type="entry name" value="RdRP"/>
    <property type="match status" value="1"/>
</dbReference>
<evidence type="ECO:0000256" key="3">
    <source>
        <dbReference type="ARBA" id="ARBA00022679"/>
    </source>
</evidence>
<evidence type="ECO:0000256" key="7">
    <source>
        <dbReference type="ARBA" id="ARBA00048744"/>
    </source>
</evidence>
<name>A0A9Q0MK27_BLOTA</name>
<feature type="region of interest" description="Disordered" evidence="9">
    <location>
        <begin position="1372"/>
        <end position="1400"/>
    </location>
</feature>
<keyword evidence="4 8" id="KW-0548">Nucleotidyltransferase</keyword>
<evidence type="ECO:0000259" key="10">
    <source>
        <dbReference type="Pfam" id="PF05183"/>
    </source>
</evidence>
<protein>
    <recommendedName>
        <fullName evidence="8">RNA-dependent RNA polymerase</fullName>
        <ecNumber evidence="8">2.7.7.48</ecNumber>
    </recommendedName>
</protein>
<dbReference type="GO" id="GO:0003723">
    <property type="term" value="F:RNA binding"/>
    <property type="evidence" value="ECO:0007669"/>
    <property type="project" value="UniProtKB-KW"/>
</dbReference>
<proteinExistence type="inferred from homology"/>
<evidence type="ECO:0000313" key="12">
    <source>
        <dbReference type="EMBL" id="KAJ6225747.1"/>
    </source>
</evidence>
<comment type="catalytic activity">
    <reaction evidence="7 8">
        <text>RNA(n) + a ribonucleoside 5'-triphosphate = RNA(n+1) + diphosphate</text>
        <dbReference type="Rhea" id="RHEA:21248"/>
        <dbReference type="Rhea" id="RHEA-COMP:14527"/>
        <dbReference type="Rhea" id="RHEA-COMP:17342"/>
        <dbReference type="ChEBI" id="CHEBI:33019"/>
        <dbReference type="ChEBI" id="CHEBI:61557"/>
        <dbReference type="ChEBI" id="CHEBI:140395"/>
        <dbReference type="EC" id="2.7.7.48"/>
    </reaction>
</comment>